<keyword evidence="3" id="KW-1185">Reference proteome</keyword>
<dbReference type="AlphaFoldDB" id="A0A4C1Y9K4"/>
<evidence type="ECO:0000256" key="1">
    <source>
        <dbReference type="SAM" id="MobiDB-lite"/>
    </source>
</evidence>
<protein>
    <submittedName>
        <fullName evidence="2">Uncharacterized protein</fullName>
    </submittedName>
</protein>
<feature type="region of interest" description="Disordered" evidence="1">
    <location>
        <begin position="53"/>
        <end position="73"/>
    </location>
</feature>
<feature type="region of interest" description="Disordered" evidence="1">
    <location>
        <begin position="1"/>
        <end position="30"/>
    </location>
</feature>
<evidence type="ECO:0000313" key="2">
    <source>
        <dbReference type="EMBL" id="GBP71562.1"/>
    </source>
</evidence>
<reference evidence="2 3" key="1">
    <citation type="journal article" date="2019" name="Commun. Biol.">
        <title>The bagworm genome reveals a unique fibroin gene that provides high tensile strength.</title>
        <authorList>
            <person name="Kono N."/>
            <person name="Nakamura H."/>
            <person name="Ohtoshi R."/>
            <person name="Tomita M."/>
            <person name="Numata K."/>
            <person name="Arakawa K."/>
        </authorList>
    </citation>
    <scope>NUCLEOTIDE SEQUENCE [LARGE SCALE GENOMIC DNA]</scope>
</reference>
<comment type="caution">
    <text evidence="2">The sequence shown here is derived from an EMBL/GenBank/DDBJ whole genome shotgun (WGS) entry which is preliminary data.</text>
</comment>
<organism evidence="2 3">
    <name type="scientific">Eumeta variegata</name>
    <name type="common">Bagworm moth</name>
    <name type="synonym">Eumeta japonica</name>
    <dbReference type="NCBI Taxonomy" id="151549"/>
    <lineage>
        <taxon>Eukaryota</taxon>
        <taxon>Metazoa</taxon>
        <taxon>Ecdysozoa</taxon>
        <taxon>Arthropoda</taxon>
        <taxon>Hexapoda</taxon>
        <taxon>Insecta</taxon>
        <taxon>Pterygota</taxon>
        <taxon>Neoptera</taxon>
        <taxon>Endopterygota</taxon>
        <taxon>Lepidoptera</taxon>
        <taxon>Glossata</taxon>
        <taxon>Ditrysia</taxon>
        <taxon>Tineoidea</taxon>
        <taxon>Psychidae</taxon>
        <taxon>Oiketicinae</taxon>
        <taxon>Eumeta</taxon>
    </lineage>
</organism>
<sequence>MKPFPCAESIIGLGPHSRRDGRPAGVSDAADYGGRLRGLSGFSRQGRRRLVRQPALVDVENPRQAPQFEMERL</sequence>
<dbReference type="EMBL" id="BGZK01001113">
    <property type="protein sequence ID" value="GBP71562.1"/>
    <property type="molecule type" value="Genomic_DNA"/>
</dbReference>
<proteinExistence type="predicted"/>
<name>A0A4C1Y9K4_EUMVA</name>
<accession>A0A4C1Y9K4</accession>
<dbReference type="Proteomes" id="UP000299102">
    <property type="component" value="Unassembled WGS sequence"/>
</dbReference>
<evidence type="ECO:0000313" key="3">
    <source>
        <dbReference type="Proteomes" id="UP000299102"/>
    </source>
</evidence>
<gene>
    <name evidence="2" type="ORF">EVAR_42027_1</name>
</gene>